<feature type="region of interest" description="Disordered" evidence="1">
    <location>
        <begin position="469"/>
        <end position="495"/>
    </location>
</feature>
<keyword evidence="2" id="KW-0472">Membrane</keyword>
<keyword evidence="2" id="KW-0812">Transmembrane</keyword>
<evidence type="ECO:0000256" key="2">
    <source>
        <dbReference type="SAM" id="Phobius"/>
    </source>
</evidence>
<sequence>MKKKLLACLTTCSLLIAMFASTMTVNATSQTIKPIYQNELNQAGRNSQTSRGINIDAYVSASLNGVTSNSSKAADNPYGSTPASTYVYSTVANAGDLIDVNSKDITLHANITNTNSSATVANVSLRLDNNGFTPSATNYADDWSVDAARVRGNDIFDASTRSDINIEYQFKNTALGTTTTTRANVLASGLPTGYTWSDLTRINISGNLQPNESVKYNVPLKLTAKAGAKSTYTFLFGNTSGGVYRTASLIFKSINRNELVSSVLNTRILATYRNSDGSYTVAEKKVQDLMPNATSSNTKFNNFLMQILSTYENSPADGVLTSNSAYSISTLDIFNAIHNDGYTTLVRNDNTLLPIYAYYTNGSLTLKDASGSPVSVSDYGLNFYAQIIKVLDAPDVVNLKVGDSFNAEQNLISAVNPVNGSPIPYSDLTVTSNVNTAVAGTYHVTYTYRLADGKTISITTKVKVSARDASGSNASSTPAKKAKVVKKRHLSPKTSDSTSAASLIVLCASLTALGAVVYKRKRF</sequence>
<dbReference type="Pfam" id="PF07523">
    <property type="entry name" value="Big_3"/>
    <property type="match status" value="1"/>
</dbReference>
<feature type="domain" description="Ig-like" evidence="4">
    <location>
        <begin position="401"/>
        <end position="459"/>
    </location>
</feature>
<evidence type="ECO:0000256" key="1">
    <source>
        <dbReference type="SAM" id="MobiDB-lite"/>
    </source>
</evidence>
<keyword evidence="3" id="KW-0732">Signal</keyword>
<organism evidence="5 6">
    <name type="scientific">Mogibacterium diversum</name>
    <dbReference type="NCBI Taxonomy" id="114527"/>
    <lineage>
        <taxon>Bacteria</taxon>
        <taxon>Bacillati</taxon>
        <taxon>Bacillota</taxon>
        <taxon>Clostridia</taxon>
        <taxon>Peptostreptococcales</taxon>
        <taxon>Anaerovoracaceae</taxon>
        <taxon>Mogibacterium</taxon>
    </lineage>
</organism>
<evidence type="ECO:0000259" key="4">
    <source>
        <dbReference type="Pfam" id="PF07523"/>
    </source>
</evidence>
<keyword evidence="2" id="KW-1133">Transmembrane helix</keyword>
<evidence type="ECO:0000313" key="6">
    <source>
        <dbReference type="Proteomes" id="UP000237883"/>
    </source>
</evidence>
<feature type="chain" id="PRO_5015497830" description="Ig-like domain-containing protein" evidence="3">
    <location>
        <begin position="28"/>
        <end position="523"/>
    </location>
</feature>
<dbReference type="KEGG" id="mdv:C5Q96_06510"/>
<reference evidence="6" key="1">
    <citation type="submission" date="2018-02" db="EMBL/GenBank/DDBJ databases">
        <authorList>
            <person name="Holder M.E."/>
            <person name="Ajami N.J."/>
            <person name="Petrosino J.F."/>
        </authorList>
    </citation>
    <scope>NUCLEOTIDE SEQUENCE [LARGE SCALE GENOMIC DNA]</scope>
    <source>
        <strain evidence="6">CCUG 47132</strain>
    </source>
</reference>
<dbReference type="Gene3D" id="2.60.40.10">
    <property type="entry name" value="Immunoglobulins"/>
    <property type="match status" value="1"/>
</dbReference>
<evidence type="ECO:0000313" key="5">
    <source>
        <dbReference type="EMBL" id="AVM48516.1"/>
    </source>
</evidence>
<dbReference type="OrthoDB" id="2296576at2"/>
<accession>A0A2S0L5I6</accession>
<dbReference type="EMBL" id="CP027228">
    <property type="protein sequence ID" value="AVM48516.1"/>
    <property type="molecule type" value="Genomic_DNA"/>
</dbReference>
<dbReference type="InterPro" id="IPR013783">
    <property type="entry name" value="Ig-like_fold"/>
</dbReference>
<dbReference type="AlphaFoldDB" id="A0A2S0L5I6"/>
<protein>
    <recommendedName>
        <fullName evidence="4">Ig-like domain-containing protein</fullName>
    </recommendedName>
</protein>
<keyword evidence="6" id="KW-1185">Reference proteome</keyword>
<feature type="signal peptide" evidence="3">
    <location>
        <begin position="1"/>
        <end position="27"/>
    </location>
</feature>
<proteinExistence type="predicted"/>
<gene>
    <name evidence="5" type="ORF">C5Q96_06510</name>
</gene>
<feature type="transmembrane region" description="Helical" evidence="2">
    <location>
        <begin position="500"/>
        <end position="518"/>
    </location>
</feature>
<dbReference type="InterPro" id="IPR022038">
    <property type="entry name" value="Ig-like_bact"/>
</dbReference>
<dbReference type="Proteomes" id="UP000237883">
    <property type="component" value="Chromosome"/>
</dbReference>
<dbReference type="GeneID" id="78391913"/>
<feature type="compositionally biased region" description="Basic residues" evidence="1">
    <location>
        <begin position="480"/>
        <end position="491"/>
    </location>
</feature>
<name>A0A2S0L5I6_9FIRM</name>
<evidence type="ECO:0000256" key="3">
    <source>
        <dbReference type="SAM" id="SignalP"/>
    </source>
</evidence>
<dbReference type="RefSeq" id="WP_106057571.1">
    <property type="nucleotide sequence ID" value="NZ_CP027228.1"/>
</dbReference>